<sequence>MFLELFKGVGGRGWLGRGRGSGQGEEGRVMDGVSLRVGMSIWYWCRTGTNRVYSVPVPVPIFPVFRYRYRFRYRYQYLRIKHRYQFSPFFGTEQVPAHPCLREYKIDPFQALYIQFELWWGNRWKVRFELTFSIKETNIAKIFEDYVSH</sequence>
<protein>
    <submittedName>
        <fullName evidence="1">Uncharacterized protein</fullName>
    </submittedName>
</protein>
<evidence type="ECO:0000313" key="2">
    <source>
        <dbReference type="Proteomes" id="UP000215914"/>
    </source>
</evidence>
<accession>A0A251S8J9</accession>
<dbReference type="AlphaFoldDB" id="A0A251S8J9"/>
<dbReference type="Proteomes" id="UP000215914">
    <property type="component" value="Chromosome 15"/>
</dbReference>
<organism evidence="1 2">
    <name type="scientific">Helianthus annuus</name>
    <name type="common">Common sunflower</name>
    <dbReference type="NCBI Taxonomy" id="4232"/>
    <lineage>
        <taxon>Eukaryota</taxon>
        <taxon>Viridiplantae</taxon>
        <taxon>Streptophyta</taxon>
        <taxon>Embryophyta</taxon>
        <taxon>Tracheophyta</taxon>
        <taxon>Spermatophyta</taxon>
        <taxon>Magnoliopsida</taxon>
        <taxon>eudicotyledons</taxon>
        <taxon>Gunneridae</taxon>
        <taxon>Pentapetalae</taxon>
        <taxon>asterids</taxon>
        <taxon>campanulids</taxon>
        <taxon>Asterales</taxon>
        <taxon>Asteraceae</taxon>
        <taxon>Asteroideae</taxon>
        <taxon>Heliantheae alliance</taxon>
        <taxon>Heliantheae</taxon>
        <taxon>Helianthus</taxon>
    </lineage>
</organism>
<gene>
    <name evidence="1" type="ORF">HannXRQ_Chr15g0480111</name>
</gene>
<reference evidence="2" key="1">
    <citation type="journal article" date="2017" name="Nature">
        <title>The sunflower genome provides insights into oil metabolism, flowering and Asterid evolution.</title>
        <authorList>
            <person name="Badouin H."/>
            <person name="Gouzy J."/>
            <person name="Grassa C.J."/>
            <person name="Murat F."/>
            <person name="Staton S.E."/>
            <person name="Cottret L."/>
            <person name="Lelandais-Briere C."/>
            <person name="Owens G.L."/>
            <person name="Carrere S."/>
            <person name="Mayjonade B."/>
            <person name="Legrand L."/>
            <person name="Gill N."/>
            <person name="Kane N.C."/>
            <person name="Bowers J.E."/>
            <person name="Hubner S."/>
            <person name="Bellec A."/>
            <person name="Berard A."/>
            <person name="Berges H."/>
            <person name="Blanchet N."/>
            <person name="Boniface M.C."/>
            <person name="Brunel D."/>
            <person name="Catrice O."/>
            <person name="Chaidir N."/>
            <person name="Claudel C."/>
            <person name="Donnadieu C."/>
            <person name="Faraut T."/>
            <person name="Fievet G."/>
            <person name="Helmstetter N."/>
            <person name="King M."/>
            <person name="Knapp S.J."/>
            <person name="Lai Z."/>
            <person name="Le Paslier M.C."/>
            <person name="Lippi Y."/>
            <person name="Lorenzon L."/>
            <person name="Mandel J.R."/>
            <person name="Marage G."/>
            <person name="Marchand G."/>
            <person name="Marquand E."/>
            <person name="Bret-Mestries E."/>
            <person name="Morien E."/>
            <person name="Nambeesan S."/>
            <person name="Nguyen T."/>
            <person name="Pegot-Espagnet P."/>
            <person name="Pouilly N."/>
            <person name="Raftis F."/>
            <person name="Sallet E."/>
            <person name="Schiex T."/>
            <person name="Thomas J."/>
            <person name="Vandecasteele C."/>
            <person name="Vares D."/>
            <person name="Vear F."/>
            <person name="Vautrin S."/>
            <person name="Crespi M."/>
            <person name="Mangin B."/>
            <person name="Burke J.M."/>
            <person name="Salse J."/>
            <person name="Munos S."/>
            <person name="Vincourt P."/>
            <person name="Rieseberg L.H."/>
            <person name="Langlade N.B."/>
        </authorList>
    </citation>
    <scope>NUCLEOTIDE SEQUENCE [LARGE SCALE GENOMIC DNA]</scope>
    <source>
        <strain evidence="2">cv. SF193</strain>
    </source>
</reference>
<name>A0A251S8J9_HELAN</name>
<evidence type="ECO:0000313" key="1">
    <source>
        <dbReference type="EMBL" id="OTF95167.1"/>
    </source>
</evidence>
<proteinExistence type="predicted"/>
<dbReference type="EMBL" id="CM007904">
    <property type="protein sequence ID" value="OTF95167.1"/>
    <property type="molecule type" value="Genomic_DNA"/>
</dbReference>
<keyword evidence="2" id="KW-1185">Reference proteome</keyword>
<dbReference type="InParanoid" id="A0A251S8J9"/>